<proteinExistence type="predicted"/>
<dbReference type="GO" id="GO:0080120">
    <property type="term" value="P:CAAX-box protein maturation"/>
    <property type="evidence" value="ECO:0007669"/>
    <property type="project" value="UniProtKB-ARBA"/>
</dbReference>
<keyword evidence="1" id="KW-0812">Transmembrane</keyword>
<evidence type="ECO:0000259" key="2">
    <source>
        <dbReference type="Pfam" id="PF02517"/>
    </source>
</evidence>
<comment type="caution">
    <text evidence="3">The sequence shown here is derived from an EMBL/GenBank/DDBJ whole genome shotgun (WGS) entry which is preliminary data.</text>
</comment>
<feature type="transmembrane region" description="Helical" evidence="1">
    <location>
        <begin position="112"/>
        <end position="134"/>
    </location>
</feature>
<feature type="domain" description="CAAX prenyl protease 2/Lysostaphin resistance protein A-like" evidence="2">
    <location>
        <begin position="96"/>
        <end position="175"/>
    </location>
</feature>
<evidence type="ECO:0000256" key="1">
    <source>
        <dbReference type="SAM" id="Phobius"/>
    </source>
</evidence>
<reference evidence="3" key="1">
    <citation type="submission" date="2022-12" db="EMBL/GenBank/DDBJ databases">
        <title>Draft genome sequence of the thermophilic strain Brevibacillus thermoruber HT42, isolated from Los Humeros, Puebla, Mexico, with biotechnological potential.</title>
        <authorList>
            <person name="Lara Sanchez J."/>
            <person name="Solis Palacios R."/>
            <person name="Bustos Baena A.S."/>
            <person name="Ruz Baez A.E."/>
            <person name="Espinosa Luna G."/>
            <person name="Oliart Ros R.M."/>
        </authorList>
    </citation>
    <scope>NUCLEOTIDE SEQUENCE</scope>
    <source>
        <strain evidence="3">HT42</strain>
    </source>
</reference>
<dbReference type="Proteomes" id="UP001151071">
    <property type="component" value="Unassembled WGS sequence"/>
</dbReference>
<dbReference type="InterPro" id="IPR003675">
    <property type="entry name" value="Rce1/LyrA-like_dom"/>
</dbReference>
<feature type="transmembrane region" description="Helical" evidence="1">
    <location>
        <begin position="12"/>
        <end position="36"/>
    </location>
</feature>
<keyword evidence="1" id="KW-0472">Membrane</keyword>
<keyword evidence="1" id="KW-1133">Transmembrane helix</keyword>
<dbReference type="EMBL" id="JAPYYP010000001">
    <property type="protein sequence ID" value="MDA5106906.1"/>
    <property type="molecule type" value="Genomic_DNA"/>
</dbReference>
<dbReference type="Pfam" id="PF02517">
    <property type="entry name" value="Rce1-like"/>
    <property type="match status" value="1"/>
</dbReference>
<organism evidence="3 4">
    <name type="scientific">Brevibacillus thermoruber</name>
    <dbReference type="NCBI Taxonomy" id="33942"/>
    <lineage>
        <taxon>Bacteria</taxon>
        <taxon>Bacillati</taxon>
        <taxon>Bacillota</taxon>
        <taxon>Bacilli</taxon>
        <taxon>Bacillales</taxon>
        <taxon>Paenibacillaceae</taxon>
        <taxon>Brevibacillus</taxon>
    </lineage>
</organism>
<evidence type="ECO:0000313" key="3">
    <source>
        <dbReference type="EMBL" id="MDA5106906.1"/>
    </source>
</evidence>
<gene>
    <name evidence="3" type="ORF">O3V59_00890</name>
</gene>
<dbReference type="AlphaFoldDB" id="A0A9X3Z1N6"/>
<evidence type="ECO:0000313" key="4">
    <source>
        <dbReference type="Proteomes" id="UP001151071"/>
    </source>
</evidence>
<name>A0A9X3Z1N6_9BACL</name>
<dbReference type="RefSeq" id="WP_029099565.1">
    <property type="nucleotide sequence ID" value="NZ_JAPYYP010000001.1"/>
</dbReference>
<feature type="transmembrane region" description="Helical" evidence="1">
    <location>
        <begin position="56"/>
        <end position="75"/>
    </location>
</feature>
<sequence>MKRRWEELDPAALRLNLWLTQFIVLAVAAIGSGLVHGWEGTLSLFALPSLPDLTRAGAVALAVVLASILMDRYLPRRWQDDGDINERIFLGLPFGTTALLCAAIGIGEEWLFRGVLLPLIGNGWTSLVFTLVHVRYLQKPLLAVSVFCTSWLLGWLFETGGQLVTPMLAHMVIDLLLALYIQYGFASERRNQE</sequence>
<keyword evidence="4" id="KW-1185">Reference proteome</keyword>
<feature type="transmembrane region" description="Helical" evidence="1">
    <location>
        <begin position="163"/>
        <end position="181"/>
    </location>
</feature>
<accession>A0A9X3Z1N6</accession>
<feature type="transmembrane region" description="Helical" evidence="1">
    <location>
        <begin position="87"/>
        <end position="106"/>
    </location>
</feature>
<feature type="transmembrane region" description="Helical" evidence="1">
    <location>
        <begin position="141"/>
        <end position="157"/>
    </location>
</feature>
<protein>
    <submittedName>
        <fullName evidence="3">Type II CAAX endopeptidase family protein</fullName>
    </submittedName>
</protein>
<dbReference type="GO" id="GO:0004175">
    <property type="term" value="F:endopeptidase activity"/>
    <property type="evidence" value="ECO:0007669"/>
    <property type="project" value="UniProtKB-ARBA"/>
</dbReference>